<dbReference type="SMART" id="SM00478">
    <property type="entry name" value="ENDO3c"/>
    <property type="match status" value="1"/>
</dbReference>
<comment type="caution">
    <text evidence="17">The sequence shown here is derived from an EMBL/GenBank/DDBJ whole genome shotgun (WGS) entry which is preliminary data.</text>
</comment>
<evidence type="ECO:0000256" key="13">
    <source>
        <dbReference type="ARBA" id="ARBA00023295"/>
    </source>
</evidence>
<dbReference type="Pfam" id="PF00633">
    <property type="entry name" value="HHH"/>
    <property type="match status" value="1"/>
</dbReference>
<keyword evidence="8" id="KW-0378">Hydrolase</keyword>
<evidence type="ECO:0000256" key="2">
    <source>
        <dbReference type="ARBA" id="ARBA00008343"/>
    </source>
</evidence>
<comment type="catalytic activity">
    <reaction evidence="1 15">
        <text>Hydrolyzes free adenine bases from 7,8-dihydro-8-oxoguanine:adenine mismatched double-stranded DNA, leaving an apurinic site.</text>
        <dbReference type="EC" id="3.2.2.31"/>
    </reaction>
</comment>
<keyword evidence="7 15" id="KW-0227">DNA damage</keyword>
<dbReference type="Pfam" id="PF14815">
    <property type="entry name" value="NUDIX_4"/>
    <property type="match status" value="1"/>
</dbReference>
<sequence length="362" mass="41674">MKNQERVKDILSDFNKTQFQNSLIEWFKKEQRILPWRENQDPYRVWVSEIMLQQTRVDTVIPYFNHFMEKFPDPKSLAEADEQEVLKAWEGLGYYSRARNLQTAVKEVVADYDGVVPDNPKDLGELKGVGPYTKGAILSIAYDTPEPAVDGNVMRVLSRILHVEDDIAKPSTRKVFEQLVRELISEEDPSSFNQGMMELGALICTPKNPSCLLCPIQDQCRAFEQGIETELPVKTSKKKQKKVPYLLLVIENDAGEVLIEQRPSQGLLASLWQYPMVALEDLDHEAAKHWFYGEYGLKIEWGEPVEQIKHVFSHLIWEMEVVIARVVGGQLDHERAQFVTPQEMSAYPFPVSHQKAHKYISQ</sequence>
<dbReference type="Pfam" id="PF10576">
    <property type="entry name" value="EndIII_4Fe-2S"/>
    <property type="match status" value="1"/>
</dbReference>
<dbReference type="GO" id="GO:0046872">
    <property type="term" value="F:metal ion binding"/>
    <property type="evidence" value="ECO:0007669"/>
    <property type="project" value="UniProtKB-UniRule"/>
</dbReference>
<reference evidence="17 18" key="1">
    <citation type="journal article" date="2004" name="Extremophiles">
        <title>Halobacillus locisalis sp. nov., a halophilic bacterium isolated from a marine solar saltern of the Yellow Sea in Korea.</title>
        <authorList>
            <person name="Yoon J.H."/>
            <person name="Kang K.H."/>
            <person name="Oh T.K."/>
            <person name="Park Y.H."/>
        </authorList>
    </citation>
    <scope>NUCLEOTIDE SEQUENCE [LARGE SCALE GENOMIC DNA]</scope>
    <source>
        <strain evidence="17 18">KCTC 3788</strain>
    </source>
</reference>
<evidence type="ECO:0000256" key="14">
    <source>
        <dbReference type="ARBA" id="ARBA00058550"/>
    </source>
</evidence>
<feature type="domain" description="HhH-GPD" evidence="16">
    <location>
        <begin position="51"/>
        <end position="202"/>
    </location>
</feature>
<dbReference type="PANTHER" id="PTHR42944">
    <property type="entry name" value="ADENINE DNA GLYCOSYLASE"/>
    <property type="match status" value="1"/>
</dbReference>
<organism evidence="17 18">
    <name type="scientific">Halobacillus locisalis</name>
    <dbReference type="NCBI Taxonomy" id="220753"/>
    <lineage>
        <taxon>Bacteria</taxon>
        <taxon>Bacillati</taxon>
        <taxon>Bacillota</taxon>
        <taxon>Bacilli</taxon>
        <taxon>Bacillales</taxon>
        <taxon>Bacillaceae</taxon>
        <taxon>Halobacillus</taxon>
    </lineage>
</organism>
<dbReference type="GO" id="GO:0000701">
    <property type="term" value="F:purine-specific mismatch base pair DNA N-glycosylase activity"/>
    <property type="evidence" value="ECO:0007669"/>
    <property type="project" value="UniProtKB-EC"/>
</dbReference>
<evidence type="ECO:0000256" key="4">
    <source>
        <dbReference type="ARBA" id="ARBA00022023"/>
    </source>
</evidence>
<evidence type="ECO:0000256" key="15">
    <source>
        <dbReference type="RuleBase" id="RU365096"/>
    </source>
</evidence>
<dbReference type="InterPro" id="IPR011257">
    <property type="entry name" value="DNA_glycosylase"/>
</dbReference>
<comment type="function">
    <text evidence="15">Adenine glycosylase active on G-A mispairs.</text>
</comment>
<keyword evidence="13 15" id="KW-0326">Glycosidase</keyword>
<dbReference type="Gene3D" id="1.10.340.30">
    <property type="entry name" value="Hypothetical protein, domain 2"/>
    <property type="match status" value="1"/>
</dbReference>
<dbReference type="InterPro" id="IPR015797">
    <property type="entry name" value="NUDIX_hydrolase-like_dom_sf"/>
</dbReference>
<dbReference type="InterPro" id="IPR005760">
    <property type="entry name" value="A/G_AdeGlyc_MutY"/>
</dbReference>
<dbReference type="AlphaFoldDB" id="A0A838CX58"/>
<keyword evidence="10" id="KW-0411">Iron-sulfur</keyword>
<dbReference type="PANTHER" id="PTHR42944:SF1">
    <property type="entry name" value="ADENINE DNA GLYCOSYLASE"/>
    <property type="match status" value="1"/>
</dbReference>
<dbReference type="Pfam" id="PF00730">
    <property type="entry name" value="HhH-GPD"/>
    <property type="match status" value="1"/>
</dbReference>
<dbReference type="InterPro" id="IPR000445">
    <property type="entry name" value="HhH_motif"/>
</dbReference>
<evidence type="ECO:0000256" key="10">
    <source>
        <dbReference type="ARBA" id="ARBA00023014"/>
    </source>
</evidence>
<dbReference type="Proteomes" id="UP000571017">
    <property type="component" value="Unassembled WGS sequence"/>
</dbReference>
<dbReference type="InterPro" id="IPR029119">
    <property type="entry name" value="MutY_C"/>
</dbReference>
<dbReference type="FunFam" id="1.10.1670.10:FF:000002">
    <property type="entry name" value="Adenine DNA glycosylase"/>
    <property type="match status" value="1"/>
</dbReference>
<dbReference type="GO" id="GO:0032357">
    <property type="term" value="F:oxidized purine DNA binding"/>
    <property type="evidence" value="ECO:0007669"/>
    <property type="project" value="TreeGrafter"/>
</dbReference>
<dbReference type="CDD" id="cd00056">
    <property type="entry name" value="ENDO3c"/>
    <property type="match status" value="1"/>
</dbReference>
<dbReference type="NCBIfam" id="TIGR01084">
    <property type="entry name" value="mutY"/>
    <property type="match status" value="1"/>
</dbReference>
<dbReference type="RefSeq" id="WP_181473565.1">
    <property type="nucleotide sequence ID" value="NZ_JACEFG010000003.1"/>
</dbReference>
<dbReference type="InterPro" id="IPR023170">
    <property type="entry name" value="HhH_base_excis_C"/>
</dbReference>
<dbReference type="InterPro" id="IPR044298">
    <property type="entry name" value="MIG/MutY"/>
</dbReference>
<keyword evidence="9 15" id="KW-0408">Iron</keyword>
<evidence type="ECO:0000256" key="9">
    <source>
        <dbReference type="ARBA" id="ARBA00023004"/>
    </source>
</evidence>
<evidence type="ECO:0000313" key="18">
    <source>
        <dbReference type="Proteomes" id="UP000571017"/>
    </source>
</evidence>
<dbReference type="InterPro" id="IPR003651">
    <property type="entry name" value="Endonuclease3_FeS-loop_motif"/>
</dbReference>
<comment type="cofactor">
    <cofactor evidence="15">
        <name>[4Fe-4S] cluster</name>
        <dbReference type="ChEBI" id="CHEBI:49883"/>
    </cofactor>
    <text evidence="15">Binds 1 [4Fe-4S] cluster.</text>
</comment>
<keyword evidence="5" id="KW-0004">4Fe-4S</keyword>
<name>A0A838CX58_9BACI</name>
<keyword evidence="6" id="KW-0479">Metal-binding</keyword>
<evidence type="ECO:0000256" key="11">
    <source>
        <dbReference type="ARBA" id="ARBA00023125"/>
    </source>
</evidence>
<dbReference type="Gene3D" id="3.90.79.10">
    <property type="entry name" value="Nucleoside Triphosphate Pyrophosphohydrolase"/>
    <property type="match status" value="1"/>
</dbReference>
<keyword evidence="11" id="KW-0238">DNA-binding</keyword>
<dbReference type="InterPro" id="IPR003265">
    <property type="entry name" value="HhH-GPD_domain"/>
</dbReference>
<dbReference type="GO" id="GO:0034039">
    <property type="term" value="F:8-oxo-7,8-dihydroguanine DNA N-glycosylase activity"/>
    <property type="evidence" value="ECO:0007669"/>
    <property type="project" value="TreeGrafter"/>
</dbReference>
<dbReference type="EC" id="3.2.2.31" evidence="3 15"/>
<accession>A0A838CX58</accession>
<proteinExistence type="inferred from homology"/>
<dbReference type="GO" id="GO:0006298">
    <property type="term" value="P:mismatch repair"/>
    <property type="evidence" value="ECO:0007669"/>
    <property type="project" value="TreeGrafter"/>
</dbReference>
<dbReference type="Gene3D" id="1.10.1670.10">
    <property type="entry name" value="Helix-hairpin-Helix base-excision DNA repair enzymes (C-terminal)"/>
    <property type="match status" value="1"/>
</dbReference>
<dbReference type="GO" id="GO:0006284">
    <property type="term" value="P:base-excision repair"/>
    <property type="evidence" value="ECO:0007669"/>
    <property type="project" value="UniProtKB-UniRule"/>
</dbReference>
<dbReference type="CDD" id="cd03431">
    <property type="entry name" value="NUDIX_DNA_Glycosylase_C-MutY"/>
    <property type="match status" value="1"/>
</dbReference>
<evidence type="ECO:0000256" key="12">
    <source>
        <dbReference type="ARBA" id="ARBA00023204"/>
    </source>
</evidence>
<comment type="function">
    <text evidence="14">Base excision repair (BER) glycosylase that initiates repair of A:oxoG to C:G by removing the inappropriately paired adenine base from the DNA backbone, generating an abasic site product. 8-oxoguanine (oxoG) is a genotoxic DNA lesion resulting from oxidation of guanine; this residue is misread by replicative DNA polymerases, that insert adenine instead of cytosine opposite the oxidized damaged base. Shows a powerful dicrimination of A versus C, since it does not cleave cytosine in oxoG:C pairs. May also be able to remove adenine from A:G mispairs, although this activity may not be physiologically relevant.</text>
</comment>
<gene>
    <name evidence="17" type="primary">mutY</name>
    <name evidence="17" type="ORF">H0266_16750</name>
</gene>
<dbReference type="SMART" id="SM00525">
    <property type="entry name" value="FES"/>
    <property type="match status" value="1"/>
</dbReference>
<dbReference type="SUPFAM" id="SSF55811">
    <property type="entry name" value="Nudix"/>
    <property type="match status" value="1"/>
</dbReference>
<dbReference type="FunFam" id="1.10.340.30:FF:000010">
    <property type="entry name" value="Adenine DNA glycosylase"/>
    <property type="match status" value="1"/>
</dbReference>
<evidence type="ECO:0000256" key="6">
    <source>
        <dbReference type="ARBA" id="ARBA00022723"/>
    </source>
</evidence>
<evidence type="ECO:0000313" key="17">
    <source>
        <dbReference type="EMBL" id="MBA2176550.1"/>
    </source>
</evidence>
<evidence type="ECO:0000256" key="7">
    <source>
        <dbReference type="ARBA" id="ARBA00022763"/>
    </source>
</evidence>
<dbReference type="GO" id="GO:0051539">
    <property type="term" value="F:4 iron, 4 sulfur cluster binding"/>
    <property type="evidence" value="ECO:0007669"/>
    <property type="project" value="UniProtKB-UniRule"/>
</dbReference>
<evidence type="ECO:0000256" key="8">
    <source>
        <dbReference type="ARBA" id="ARBA00022801"/>
    </source>
</evidence>
<keyword evidence="12" id="KW-0234">DNA repair</keyword>
<evidence type="ECO:0000256" key="5">
    <source>
        <dbReference type="ARBA" id="ARBA00022485"/>
    </source>
</evidence>
<dbReference type="SUPFAM" id="SSF48150">
    <property type="entry name" value="DNA-glycosylase"/>
    <property type="match status" value="1"/>
</dbReference>
<evidence type="ECO:0000256" key="3">
    <source>
        <dbReference type="ARBA" id="ARBA00012045"/>
    </source>
</evidence>
<protein>
    <recommendedName>
        <fullName evidence="4 15">Adenine DNA glycosylase</fullName>
        <ecNumber evidence="3 15">3.2.2.31</ecNumber>
    </recommendedName>
</protein>
<dbReference type="EMBL" id="JACEFG010000003">
    <property type="protein sequence ID" value="MBA2176550.1"/>
    <property type="molecule type" value="Genomic_DNA"/>
</dbReference>
<dbReference type="GO" id="GO:0035485">
    <property type="term" value="F:adenine/guanine mispair binding"/>
    <property type="evidence" value="ECO:0007669"/>
    <property type="project" value="TreeGrafter"/>
</dbReference>
<keyword evidence="18" id="KW-1185">Reference proteome</keyword>
<evidence type="ECO:0000256" key="1">
    <source>
        <dbReference type="ARBA" id="ARBA00000843"/>
    </source>
</evidence>
<evidence type="ECO:0000259" key="16">
    <source>
        <dbReference type="SMART" id="SM00478"/>
    </source>
</evidence>
<comment type="similarity">
    <text evidence="2 15">Belongs to the Nth/MutY family.</text>
</comment>